<feature type="compositionally biased region" description="Acidic residues" evidence="12">
    <location>
        <begin position="534"/>
        <end position="543"/>
    </location>
</feature>
<dbReference type="SUPFAM" id="SSF56349">
    <property type="entry name" value="DNA breaking-rejoining enzymes"/>
    <property type="match status" value="1"/>
</dbReference>
<dbReference type="CDD" id="cd09275">
    <property type="entry name" value="RNase_HI_RT_DIRS1"/>
    <property type="match status" value="1"/>
</dbReference>
<dbReference type="GO" id="GO:0000045">
    <property type="term" value="P:autophagosome assembly"/>
    <property type="evidence" value="ECO:0007669"/>
    <property type="project" value="TreeGrafter"/>
</dbReference>
<feature type="compositionally biased region" description="Acidic residues" evidence="12">
    <location>
        <begin position="139"/>
        <end position="171"/>
    </location>
</feature>
<dbReference type="PANTHER" id="PTHR12866">
    <property type="entry name" value="UBIQUITIN-LIKE-CONJUGATING ENZYME ATG3"/>
    <property type="match status" value="1"/>
</dbReference>
<dbReference type="Gene3D" id="1.10.150.130">
    <property type="match status" value="1"/>
</dbReference>
<evidence type="ECO:0000256" key="5">
    <source>
        <dbReference type="ARBA" id="ARBA00022490"/>
    </source>
</evidence>
<comment type="similarity">
    <text evidence="2">Belongs to the ATG3 family.</text>
</comment>
<feature type="region of interest" description="Disordered" evidence="12">
    <location>
        <begin position="126"/>
        <end position="193"/>
    </location>
</feature>
<dbReference type="PROSITE" id="PS51900">
    <property type="entry name" value="CB"/>
    <property type="match status" value="1"/>
</dbReference>
<keyword evidence="10" id="KW-0233">DNA recombination</keyword>
<keyword evidence="5" id="KW-0963">Cytoplasm</keyword>
<evidence type="ECO:0000256" key="3">
    <source>
        <dbReference type="ARBA" id="ARBA00017573"/>
    </source>
</evidence>
<dbReference type="SUPFAM" id="SSF47823">
    <property type="entry name" value="lambda integrase-like, N-terminal domain"/>
    <property type="match status" value="1"/>
</dbReference>
<keyword evidence="8" id="KW-0072">Autophagy</keyword>
<reference evidence="14" key="1">
    <citation type="submission" date="2021-03" db="EMBL/GenBank/DDBJ databases">
        <authorList>
            <person name="Bekaert M."/>
        </authorList>
    </citation>
    <scope>NUCLEOTIDE SEQUENCE</scope>
</reference>
<dbReference type="GO" id="GO:0015031">
    <property type="term" value="P:protein transport"/>
    <property type="evidence" value="ECO:0007669"/>
    <property type="project" value="UniProtKB-KW"/>
</dbReference>
<dbReference type="GO" id="GO:0000407">
    <property type="term" value="C:phagophore assembly site"/>
    <property type="evidence" value="ECO:0007669"/>
    <property type="project" value="TreeGrafter"/>
</dbReference>
<protein>
    <recommendedName>
        <fullName evidence="3">Ubiquitin-like-conjugating enzyme ATG3</fullName>
    </recommendedName>
    <alternativeName>
        <fullName evidence="11">Autophagy-related protein 3</fullName>
    </alternativeName>
</protein>
<dbReference type="SMR" id="A0A8S3Q4G9"/>
<dbReference type="EMBL" id="CAJPWZ010000358">
    <property type="protein sequence ID" value="CAG2191271.1"/>
    <property type="molecule type" value="Genomic_DNA"/>
</dbReference>
<evidence type="ECO:0000256" key="2">
    <source>
        <dbReference type="ARBA" id="ARBA00007683"/>
    </source>
</evidence>
<keyword evidence="4" id="KW-0813">Transport</keyword>
<dbReference type="GO" id="GO:0044804">
    <property type="term" value="P:nucleophagy"/>
    <property type="evidence" value="ECO:0007669"/>
    <property type="project" value="TreeGrafter"/>
</dbReference>
<gene>
    <name evidence="14" type="ORF">MEDL_6550</name>
</gene>
<dbReference type="GO" id="GO:0006310">
    <property type="term" value="P:DNA recombination"/>
    <property type="evidence" value="ECO:0007669"/>
    <property type="project" value="UniProtKB-KW"/>
</dbReference>
<dbReference type="GO" id="GO:0003677">
    <property type="term" value="F:DNA binding"/>
    <property type="evidence" value="ECO:0007669"/>
    <property type="project" value="UniProtKB-KW"/>
</dbReference>
<feature type="compositionally biased region" description="Low complexity" evidence="12">
    <location>
        <begin position="849"/>
        <end position="873"/>
    </location>
</feature>
<dbReference type="GO" id="GO:0005829">
    <property type="term" value="C:cytosol"/>
    <property type="evidence" value="ECO:0007669"/>
    <property type="project" value="TreeGrafter"/>
</dbReference>
<evidence type="ECO:0000256" key="1">
    <source>
        <dbReference type="ARBA" id="ARBA00004496"/>
    </source>
</evidence>
<dbReference type="Proteomes" id="UP000683360">
    <property type="component" value="Unassembled WGS sequence"/>
</dbReference>
<dbReference type="GO" id="GO:0061723">
    <property type="term" value="P:glycophagy"/>
    <property type="evidence" value="ECO:0007669"/>
    <property type="project" value="TreeGrafter"/>
</dbReference>
<sequence>MINAVKGSALGVAEYFTPVLKDSKFKETGVLTPEEFVAAGDHMVHHCPTWQWAKGDETKIKPYLPPDKQFLITRNVPCYKRVKQVDTHQEEQEKVIEVDEDGGWVDTHHFADPNAQALQDQVAEMTLDSKDSKKVSNQDNDDDDGDDDDDDGDVMDMEDFEQSGMLEEEDNATLQPEKCSRQDSEPGGESGILQTRTYDLNITYDKYYQTPRLWLYGYDENRKPLTVEQMYEDFSQDHAKKTVTMETHPNLPGPPMASVHPCSPYEAITGNDVFLDGSLPFPVTVTAVGQGTPPISSQLTDVFTSVTTKTGQQTLHAGSVGYDGGVPTTATVTHTFSRPVDTTGSISSYPGISMGLNLPGSRAPASYCGLTLPASASNAMSWSRPPWSQGYPYSGFSGQGFHGQGFPGQGFPNQVFPSQPFPGFWPYCGPTPVIVPQSTTPNLSVPAPPVAVSSRGSSISVPAALPTSSVGHQSNQVANSGPSLDGFKSILDDFRQSISSELTSFSNRLCTLENIANKSSSPVISLRPDHDIGSDLEDSDEEERFSVAPGSQEEGFTSDEDDNSVQVSQIVSQPSVPVSLSSSVIGQSSTNSGKEPETEDAPSSLKDLRDSVYTIMRDVNKVPFQSPPRPKKLTSTFEASCGLPVDDNKSHSSFPQSNHMSNSLQIINDGIVSNESQFSQVSGFGLASFSEQFRSKDYEIFDSTLGKLVPKCDKVLSSTISSKPADGLRLTQSVWSKTENLLRNASHVLGTAEHFLSAVAPVLKDSSLPPEVKPFLLQVDKALGASQLLIMGSIANCTLSKRSEILEKAKVSDNLKDALIKSPLDEKIFGLPLDEVQKHLNQTPVPVKVNVSVSGNNSKRGSYSSAGGSSYNSQEKRRKITNDGVIRGGLTLQFKEQPPLSPVPIPLSNTQDPQKFLLLSTEVETLLTKRAVEEVPVSSIDPGFYSRLFLVSKKTGGMRPVIDLSILNSYMIIPHFKMETNRSIRASILPADVVPLGRLHIRPLQFYLHQHWLPATQNWEFPVPIIHQELCPHLVWWTSQANVLRGQLLSSPVPNQTLFTDASNLGWGAYLEGLSVSGVWTPDLLKEHINILEMKAVLLALSHFQSLLQNKSLVLATDNTTVVAYLRNQGGTHCYELYLLAREILLLCNHIHLQIEIRHVPGKLNVLADALSRTLTPVNTEWELLQSVFQAITLQWGSPHVDLFATSLNYKIQVFMSPVPDPKAYAVDCMSVPWDGMFAYAFPPFRFLSQVLRKISAEQGLIILIAPAWPKQAWFPDLLHLSFQGQDTSSQSREATSVRVASLRDSFKERGFSECAARHLSRAVRDSTNIVYDAKWTIFSSWCSGKEIDPFQISVQQLADFLIHLFEEKGLSPSTIKGYRSAISRTILLSGGPDFGNDEFISLLVKNFTLERPRQRVLIPSWNLSLVLSALKNHPFEPAEKVEIKFLSYKCCFLLALASGRRRSEIHAFSTADYCLRFNRDKSSVTLLTDPAFLAKNQIPGRGSEPIVIPALPVDSSSKVLCPIRVLLLYLQRTQSLRTSSNSRLFIPINKGKQDLSVKTISSWICKTIQLAYSFSNEELLNSMHIKAHDVRAISTSWALFNNASLEEVLSAGFWRTENSFISHYLQSLATQAQSLYSLGPLVSAQRVVFPPASSGSGDSALC</sequence>
<feature type="compositionally biased region" description="Basic and acidic residues" evidence="12">
    <location>
        <begin position="127"/>
        <end position="136"/>
    </location>
</feature>
<name>A0A8S3Q4G9_MYTED</name>
<dbReference type="InterPro" id="IPR013762">
    <property type="entry name" value="Integrase-like_cat_sf"/>
</dbReference>
<dbReference type="GO" id="GO:0015074">
    <property type="term" value="P:DNA integration"/>
    <property type="evidence" value="ECO:0007669"/>
    <property type="project" value="InterPro"/>
</dbReference>
<dbReference type="InterPro" id="IPR007135">
    <property type="entry name" value="Atg3/Atg10"/>
</dbReference>
<dbReference type="InterPro" id="IPR036397">
    <property type="entry name" value="RNaseH_sf"/>
</dbReference>
<dbReference type="InterPro" id="IPR044068">
    <property type="entry name" value="CB"/>
</dbReference>
<dbReference type="OrthoDB" id="1584384at2759"/>
<dbReference type="Pfam" id="PF03987">
    <property type="entry name" value="Autophagy_act_C"/>
    <property type="match status" value="1"/>
</dbReference>
<dbReference type="Gene3D" id="3.30.1460.50">
    <property type="match status" value="1"/>
</dbReference>
<keyword evidence="7" id="KW-0653">Protein transport</keyword>
<dbReference type="InterPro" id="IPR010998">
    <property type="entry name" value="Integrase_recombinase_N"/>
</dbReference>
<accession>A0A8S3Q4G9</accession>
<evidence type="ECO:0000256" key="6">
    <source>
        <dbReference type="ARBA" id="ARBA00022786"/>
    </source>
</evidence>
<evidence type="ECO:0000259" key="13">
    <source>
        <dbReference type="PROSITE" id="PS51900"/>
    </source>
</evidence>
<evidence type="ECO:0000256" key="8">
    <source>
        <dbReference type="ARBA" id="ARBA00023006"/>
    </source>
</evidence>
<dbReference type="GO" id="GO:0019776">
    <property type="term" value="F:Atg8-family ligase activity"/>
    <property type="evidence" value="ECO:0007669"/>
    <property type="project" value="TreeGrafter"/>
</dbReference>
<feature type="compositionally biased region" description="Low complexity" evidence="12">
    <location>
        <begin position="564"/>
        <end position="589"/>
    </location>
</feature>
<keyword evidence="15" id="KW-1185">Reference proteome</keyword>
<feature type="region of interest" description="Disordered" evidence="12">
    <location>
        <begin position="849"/>
        <end position="878"/>
    </location>
</feature>
<dbReference type="InterPro" id="IPR043502">
    <property type="entry name" value="DNA/RNA_pol_sf"/>
</dbReference>
<evidence type="ECO:0000313" key="14">
    <source>
        <dbReference type="EMBL" id="CAG2191271.1"/>
    </source>
</evidence>
<dbReference type="GO" id="GO:0000422">
    <property type="term" value="P:autophagy of mitochondrion"/>
    <property type="evidence" value="ECO:0007669"/>
    <property type="project" value="TreeGrafter"/>
</dbReference>
<organism evidence="14 15">
    <name type="scientific">Mytilus edulis</name>
    <name type="common">Blue mussel</name>
    <dbReference type="NCBI Taxonomy" id="6550"/>
    <lineage>
        <taxon>Eukaryota</taxon>
        <taxon>Metazoa</taxon>
        <taxon>Spiralia</taxon>
        <taxon>Lophotrochozoa</taxon>
        <taxon>Mollusca</taxon>
        <taxon>Bivalvia</taxon>
        <taxon>Autobranchia</taxon>
        <taxon>Pteriomorphia</taxon>
        <taxon>Mytilida</taxon>
        <taxon>Mytiloidea</taxon>
        <taxon>Mytilidae</taxon>
        <taxon>Mytilinae</taxon>
        <taxon>Mytilus</taxon>
    </lineage>
</organism>
<dbReference type="InterPro" id="IPR011010">
    <property type="entry name" value="DNA_brk_join_enz"/>
</dbReference>
<feature type="domain" description="Core-binding (CB)" evidence="13">
    <location>
        <begin position="1310"/>
        <end position="1391"/>
    </location>
</feature>
<dbReference type="PANTHER" id="PTHR12866:SF2">
    <property type="entry name" value="UBIQUITIN-LIKE-CONJUGATING ENZYME ATG3"/>
    <property type="match status" value="1"/>
</dbReference>
<proteinExistence type="inferred from homology"/>
<dbReference type="SUPFAM" id="SSF56672">
    <property type="entry name" value="DNA/RNA polymerases"/>
    <property type="match status" value="1"/>
</dbReference>
<dbReference type="Gene3D" id="1.10.443.10">
    <property type="entry name" value="Intergrase catalytic core"/>
    <property type="match status" value="1"/>
</dbReference>
<feature type="region of interest" description="Disordered" evidence="12">
    <location>
        <begin position="521"/>
        <end position="606"/>
    </location>
</feature>
<keyword evidence="9" id="KW-0238">DNA-binding</keyword>
<evidence type="ECO:0000256" key="12">
    <source>
        <dbReference type="SAM" id="MobiDB-lite"/>
    </source>
</evidence>
<keyword evidence="6" id="KW-0833">Ubl conjugation pathway</keyword>
<evidence type="ECO:0000256" key="11">
    <source>
        <dbReference type="ARBA" id="ARBA00034553"/>
    </source>
</evidence>
<evidence type="ECO:0000256" key="7">
    <source>
        <dbReference type="ARBA" id="ARBA00022927"/>
    </source>
</evidence>
<evidence type="ECO:0000256" key="4">
    <source>
        <dbReference type="ARBA" id="ARBA00022448"/>
    </source>
</evidence>
<evidence type="ECO:0000313" key="15">
    <source>
        <dbReference type="Proteomes" id="UP000683360"/>
    </source>
</evidence>
<evidence type="ECO:0000256" key="10">
    <source>
        <dbReference type="ARBA" id="ARBA00023172"/>
    </source>
</evidence>
<evidence type="ECO:0000256" key="9">
    <source>
        <dbReference type="ARBA" id="ARBA00023125"/>
    </source>
</evidence>
<comment type="caution">
    <text evidence="14">The sequence shown here is derived from an EMBL/GenBank/DDBJ whole genome shotgun (WGS) entry which is preliminary data.</text>
</comment>
<dbReference type="Gene3D" id="3.30.420.10">
    <property type="entry name" value="Ribonuclease H-like superfamily/Ribonuclease H"/>
    <property type="match status" value="1"/>
</dbReference>
<comment type="subcellular location">
    <subcellularLocation>
        <location evidence="1">Cytoplasm</location>
    </subcellularLocation>
</comment>